<evidence type="ECO:0000313" key="3">
    <source>
        <dbReference type="Proteomes" id="UP000092445"/>
    </source>
</evidence>
<reference evidence="2" key="2">
    <citation type="submission" date="2020-05" db="UniProtKB">
        <authorList>
            <consortium name="EnsemblMetazoa"/>
        </authorList>
    </citation>
    <scope>IDENTIFICATION</scope>
    <source>
        <strain evidence="2">IAEA</strain>
    </source>
</reference>
<dbReference type="Proteomes" id="UP000092445">
    <property type="component" value="Unassembled WGS sequence"/>
</dbReference>
<protein>
    <recommendedName>
        <fullName evidence="1">GCN5-related N-acetyltransferase Rv2170-like domain-containing protein</fullName>
    </recommendedName>
</protein>
<dbReference type="InterPro" id="IPR013653">
    <property type="entry name" value="GCN5-like_dom"/>
</dbReference>
<evidence type="ECO:0000259" key="1">
    <source>
        <dbReference type="Pfam" id="PF08445"/>
    </source>
</evidence>
<dbReference type="EnsemblMetazoa" id="GPAI034252-RA">
    <property type="protein sequence ID" value="GPAI034252-PA"/>
    <property type="gene ID" value="GPAI034252"/>
</dbReference>
<organism evidence="2 3">
    <name type="scientific">Glossina pallidipes</name>
    <name type="common">Tsetse fly</name>
    <dbReference type="NCBI Taxonomy" id="7398"/>
    <lineage>
        <taxon>Eukaryota</taxon>
        <taxon>Metazoa</taxon>
        <taxon>Ecdysozoa</taxon>
        <taxon>Arthropoda</taxon>
        <taxon>Hexapoda</taxon>
        <taxon>Insecta</taxon>
        <taxon>Pterygota</taxon>
        <taxon>Neoptera</taxon>
        <taxon>Endopterygota</taxon>
        <taxon>Diptera</taxon>
        <taxon>Brachycera</taxon>
        <taxon>Muscomorpha</taxon>
        <taxon>Hippoboscoidea</taxon>
        <taxon>Glossinidae</taxon>
        <taxon>Glossina</taxon>
    </lineage>
</organism>
<dbReference type="Pfam" id="PF08445">
    <property type="entry name" value="FR47"/>
    <property type="match status" value="1"/>
</dbReference>
<feature type="domain" description="GCN5-related N-acetyltransferase Rv2170-like" evidence="1">
    <location>
        <begin position="11"/>
        <end position="74"/>
    </location>
</feature>
<reference evidence="3" key="1">
    <citation type="submission" date="2014-03" db="EMBL/GenBank/DDBJ databases">
        <authorList>
            <person name="Aksoy S."/>
            <person name="Warren W."/>
            <person name="Wilson R.K."/>
        </authorList>
    </citation>
    <scope>NUCLEOTIDE SEQUENCE [LARGE SCALE GENOMIC DNA]</scope>
    <source>
        <strain evidence="3">IAEA</strain>
    </source>
</reference>
<name>A0A1B0A4I2_GLOPL</name>
<keyword evidence="3" id="KW-1185">Reference proteome</keyword>
<dbReference type="VEuPathDB" id="VectorBase:GPAI034252"/>
<dbReference type="STRING" id="7398.A0A1B0A4I2"/>
<proteinExistence type="predicted"/>
<accession>A0A1B0A4I2</accession>
<dbReference type="GO" id="GO:0016747">
    <property type="term" value="F:acyltransferase activity, transferring groups other than amino-acyl groups"/>
    <property type="evidence" value="ECO:0007669"/>
    <property type="project" value="InterPro"/>
</dbReference>
<dbReference type="AlphaFoldDB" id="A0A1B0A4I2"/>
<evidence type="ECO:0000313" key="2">
    <source>
        <dbReference type="EnsemblMetazoa" id="GPAI034252-PA"/>
    </source>
</evidence>
<sequence length="130" mass="14784">MDYGGAITLHGRLIVLQVTNTCKHQHLGQLVLHYRSKLTVSKGLEVTAPEVLANVAPQAIFEKLGFKITDKVYWTIKPNFKSNIRYNLPTYLQSYDVTLDVPYTGTSYINKIYVALHVSDRERLAWSSNN</sequence>